<comment type="caution">
    <text evidence="2">The sequence shown here is derived from an EMBL/GenBank/DDBJ whole genome shotgun (WGS) entry which is preliminary data.</text>
</comment>
<reference evidence="3" key="1">
    <citation type="journal article" date="2019" name="Int. J. Syst. Evol. Microbiol.">
        <title>The Global Catalogue of Microorganisms (GCM) 10K type strain sequencing project: providing services to taxonomists for standard genome sequencing and annotation.</title>
        <authorList>
            <consortium name="The Broad Institute Genomics Platform"/>
            <consortium name="The Broad Institute Genome Sequencing Center for Infectious Disease"/>
            <person name="Wu L."/>
            <person name="Ma J."/>
        </authorList>
    </citation>
    <scope>NUCLEOTIDE SEQUENCE [LARGE SCALE GENOMIC DNA]</scope>
    <source>
        <strain evidence="3">PCU 280</strain>
    </source>
</reference>
<evidence type="ECO:0000313" key="2">
    <source>
        <dbReference type="EMBL" id="MFC6335144.1"/>
    </source>
</evidence>
<dbReference type="InterPro" id="IPR006674">
    <property type="entry name" value="HD_domain"/>
</dbReference>
<dbReference type="Pfam" id="PF01966">
    <property type="entry name" value="HD"/>
    <property type="match status" value="1"/>
</dbReference>
<dbReference type="PANTHER" id="PTHR11373">
    <property type="entry name" value="DEOXYNUCLEOSIDE TRIPHOSPHATE TRIPHOSPHOHYDROLASE"/>
    <property type="match status" value="1"/>
</dbReference>
<proteinExistence type="predicted"/>
<organism evidence="2 3">
    <name type="scientific">Paenibacillus septentrionalis</name>
    <dbReference type="NCBI Taxonomy" id="429342"/>
    <lineage>
        <taxon>Bacteria</taxon>
        <taxon>Bacillati</taxon>
        <taxon>Bacillota</taxon>
        <taxon>Bacilli</taxon>
        <taxon>Bacillales</taxon>
        <taxon>Paenibacillaceae</taxon>
        <taxon>Paenibacillus</taxon>
    </lineage>
</organism>
<dbReference type="RefSeq" id="WP_379238385.1">
    <property type="nucleotide sequence ID" value="NZ_JBHSTE010000011.1"/>
</dbReference>
<accession>A0ABW1V8N7</accession>
<dbReference type="Proteomes" id="UP001596233">
    <property type="component" value="Unassembled WGS sequence"/>
</dbReference>
<dbReference type="InterPro" id="IPR045509">
    <property type="entry name" value="HD_assoc_2"/>
</dbReference>
<dbReference type="InterPro" id="IPR050135">
    <property type="entry name" value="dGTPase-like"/>
</dbReference>
<dbReference type="Gene3D" id="1.10.3210.10">
    <property type="entry name" value="Hypothetical protein af1432"/>
    <property type="match status" value="1"/>
</dbReference>
<keyword evidence="3" id="KW-1185">Reference proteome</keyword>
<dbReference type="PANTHER" id="PTHR11373:SF4">
    <property type="entry name" value="DEOXYNUCLEOSIDE TRIPHOSPHATE TRIPHOSPHOHYDROLASE SAMHD1"/>
    <property type="match status" value="1"/>
</dbReference>
<feature type="domain" description="HD" evidence="1">
    <location>
        <begin position="57"/>
        <end position="175"/>
    </location>
</feature>
<evidence type="ECO:0000313" key="3">
    <source>
        <dbReference type="Proteomes" id="UP001596233"/>
    </source>
</evidence>
<evidence type="ECO:0000259" key="1">
    <source>
        <dbReference type="PROSITE" id="PS51831"/>
    </source>
</evidence>
<dbReference type="SUPFAM" id="SSF109604">
    <property type="entry name" value="HD-domain/PDEase-like"/>
    <property type="match status" value="1"/>
</dbReference>
<name>A0ABW1V8N7_9BACL</name>
<dbReference type="PROSITE" id="PS51831">
    <property type="entry name" value="HD"/>
    <property type="match status" value="1"/>
</dbReference>
<sequence length="438" mass="51663">MAFLREEKVFKDPVHSYIYVQDELIWNLINSSEFQRLRRIRQLGTTFLTFHGAEHSRFSHSLGVYEITRRIISQFERNHYPDWPKEERMVALCAALLHDIGHAPFSHSIEEIFETDHEQWTINILLGDTEINRILSSNSSSLPRQVAEVIQKTYSKSIVVSLISSQLDADRMDYLLRDAYFTGTDYGNFDLERILRVLRPHDGTIVVKESGMHAIEHYLMSRYQMYWQVYFHPVTRSSEIILRQIFKRAKQLHEQGYSFTWVDPSILALIEGRITLQSYLSLDESLVQYAFSCWQHEQDALLAELCQRFLNRRLYKYITFEELSEEYLTEIEEAFTAIGLHPEFHMEIDYPFDRPYDVYRSEKTSSSREKAPIMLLEKDGSLSEIATKSDIVSSISGLHQGRYHLYYPEEALIRHRHLLSDTIKQIFNIHDEEQRTNG</sequence>
<dbReference type="CDD" id="cd00077">
    <property type="entry name" value="HDc"/>
    <property type="match status" value="1"/>
</dbReference>
<protein>
    <submittedName>
        <fullName evidence="2">HD domain-containing protein</fullName>
    </submittedName>
</protein>
<dbReference type="InterPro" id="IPR003607">
    <property type="entry name" value="HD/PDEase_dom"/>
</dbReference>
<dbReference type="SMART" id="SM00471">
    <property type="entry name" value="HDc"/>
    <property type="match status" value="1"/>
</dbReference>
<dbReference type="EMBL" id="JBHSTE010000011">
    <property type="protein sequence ID" value="MFC6335144.1"/>
    <property type="molecule type" value="Genomic_DNA"/>
</dbReference>
<gene>
    <name evidence="2" type="ORF">ACFP56_21140</name>
</gene>
<dbReference type="Pfam" id="PF19276">
    <property type="entry name" value="HD_assoc_2"/>
    <property type="match status" value="1"/>
</dbReference>